<keyword evidence="3" id="KW-0808">Transferase</keyword>
<dbReference type="InterPro" id="IPR013216">
    <property type="entry name" value="Methyltransf_11"/>
</dbReference>
<dbReference type="EMBL" id="DTAK01000001">
    <property type="protein sequence ID" value="HGU58633.1"/>
    <property type="molecule type" value="Genomic_DNA"/>
</dbReference>
<evidence type="ECO:0000313" key="4">
    <source>
        <dbReference type="EMBL" id="HHF48454.1"/>
    </source>
</evidence>
<evidence type="ECO:0000313" key="3">
    <source>
        <dbReference type="EMBL" id="HGU58633.1"/>
    </source>
</evidence>
<gene>
    <name evidence="4" type="ORF">ENL48_04640</name>
    <name evidence="3" type="ORF">ENT89_00085</name>
    <name evidence="2" type="ORF">ENX77_06030</name>
</gene>
<dbReference type="Gene3D" id="3.40.50.150">
    <property type="entry name" value="Vaccinia Virus protein VP39"/>
    <property type="match status" value="1"/>
</dbReference>
<dbReference type="PANTHER" id="PTHR43591">
    <property type="entry name" value="METHYLTRANSFERASE"/>
    <property type="match status" value="1"/>
</dbReference>
<dbReference type="CDD" id="cd02440">
    <property type="entry name" value="AdoMet_MTases"/>
    <property type="match status" value="1"/>
</dbReference>
<proteinExistence type="predicted"/>
<dbReference type="EMBL" id="DTPI01000031">
    <property type="protein sequence ID" value="HGE66654.1"/>
    <property type="molecule type" value="Genomic_DNA"/>
</dbReference>
<sequence>MYNERVIKYRIWAEKFRWYYYLFALSLRAYLIPKRILDVGCGPGLFAEVLQNVFPKALVVGIDSSLEMCKASKGIWGDAHRLPFKKNTFDLVTLCFTLHDLEMDEAIKEVKRVLKNNGFLAIRDVNSNMPRIARQILLKIIEKNIDRIYGEYLLKKIEEFPTPSEIANHLSKSFEIKRICENIFDFDIIAVKR</sequence>
<dbReference type="EMBL" id="DRUC01000068">
    <property type="protein sequence ID" value="HHF48454.1"/>
    <property type="molecule type" value="Genomic_DNA"/>
</dbReference>
<dbReference type="GO" id="GO:0032259">
    <property type="term" value="P:methylation"/>
    <property type="evidence" value="ECO:0007669"/>
    <property type="project" value="UniProtKB-KW"/>
</dbReference>
<dbReference type="InterPro" id="IPR029063">
    <property type="entry name" value="SAM-dependent_MTases_sf"/>
</dbReference>
<dbReference type="Pfam" id="PF08241">
    <property type="entry name" value="Methyltransf_11"/>
    <property type="match status" value="1"/>
</dbReference>
<keyword evidence="3" id="KW-0489">Methyltransferase</keyword>
<evidence type="ECO:0000313" key="2">
    <source>
        <dbReference type="EMBL" id="HGE66654.1"/>
    </source>
</evidence>
<organism evidence="3">
    <name type="scientific">Geoglobus ahangari</name>
    <dbReference type="NCBI Taxonomy" id="113653"/>
    <lineage>
        <taxon>Archaea</taxon>
        <taxon>Methanobacteriati</taxon>
        <taxon>Methanobacteriota</taxon>
        <taxon>Archaeoglobi</taxon>
        <taxon>Archaeoglobales</taxon>
        <taxon>Archaeoglobaceae</taxon>
        <taxon>Geoglobus</taxon>
    </lineage>
</organism>
<dbReference type="PANTHER" id="PTHR43591:SF24">
    <property type="entry name" value="2-METHOXY-6-POLYPRENYL-1,4-BENZOQUINOL METHYLASE, MITOCHONDRIAL"/>
    <property type="match status" value="1"/>
</dbReference>
<accession>A0A7C4S4K0</accession>
<dbReference type="SUPFAM" id="SSF53335">
    <property type="entry name" value="S-adenosyl-L-methionine-dependent methyltransferases"/>
    <property type="match status" value="1"/>
</dbReference>
<comment type="caution">
    <text evidence="3">The sequence shown here is derived from an EMBL/GenBank/DDBJ whole genome shotgun (WGS) entry which is preliminary data.</text>
</comment>
<reference evidence="3" key="1">
    <citation type="journal article" date="2020" name="mSystems">
        <title>Genome- and Community-Level Interaction Insights into Carbon Utilization and Element Cycling Functions of Hydrothermarchaeota in Hydrothermal Sediment.</title>
        <authorList>
            <person name="Zhou Z."/>
            <person name="Liu Y."/>
            <person name="Xu W."/>
            <person name="Pan J."/>
            <person name="Luo Z.H."/>
            <person name="Li M."/>
        </authorList>
    </citation>
    <scope>NUCLEOTIDE SEQUENCE [LARGE SCALE GENOMIC DNA]</scope>
    <source>
        <strain evidence="4">SpSt-10</strain>
        <strain evidence="3">SpSt-62</strain>
        <strain evidence="2">SpSt-97</strain>
    </source>
</reference>
<dbReference type="GO" id="GO:0008757">
    <property type="term" value="F:S-adenosylmethionine-dependent methyltransferase activity"/>
    <property type="evidence" value="ECO:0007669"/>
    <property type="project" value="InterPro"/>
</dbReference>
<protein>
    <submittedName>
        <fullName evidence="3">Methyltransferase domain-containing protein</fullName>
    </submittedName>
</protein>
<name>A0A7C4S4K0_9EURY</name>
<feature type="domain" description="Methyltransferase type 11" evidence="1">
    <location>
        <begin position="37"/>
        <end position="122"/>
    </location>
</feature>
<dbReference type="AlphaFoldDB" id="A0A7C4S4K0"/>
<evidence type="ECO:0000259" key="1">
    <source>
        <dbReference type="Pfam" id="PF08241"/>
    </source>
</evidence>